<dbReference type="EMBL" id="AM404258">
    <property type="protein sequence ID" value="CAL49288.1"/>
    <property type="molecule type" value="Genomic_DNA"/>
</dbReference>
<keyword evidence="3" id="KW-0560">Oxidoreductase</keyword>
<name>A0JJS3_RHIOR</name>
<feature type="binding site" evidence="5">
    <location>
        <position position="238"/>
    </location>
    <ligand>
        <name>Fe cation</name>
        <dbReference type="ChEBI" id="CHEBI:24875"/>
        <note>catalytic</note>
    </ligand>
</feature>
<evidence type="ECO:0000256" key="5">
    <source>
        <dbReference type="PIRSR" id="PIRSR604294-1"/>
    </source>
</evidence>
<evidence type="ECO:0000256" key="4">
    <source>
        <dbReference type="ARBA" id="ARBA00023004"/>
    </source>
</evidence>
<evidence type="ECO:0000256" key="6">
    <source>
        <dbReference type="SAM" id="Phobius"/>
    </source>
</evidence>
<keyword evidence="4 5" id="KW-0408">Iron</keyword>
<evidence type="ECO:0000256" key="3">
    <source>
        <dbReference type="ARBA" id="ARBA00023002"/>
    </source>
</evidence>
<dbReference type="Pfam" id="PF03055">
    <property type="entry name" value="RPE65"/>
    <property type="match status" value="1"/>
</dbReference>
<comment type="cofactor">
    <cofactor evidence="5">
        <name>Fe(2+)</name>
        <dbReference type="ChEBI" id="CHEBI:29033"/>
    </cofactor>
    <text evidence="5">Binds 1 Fe(2+) ion per subunit.</text>
</comment>
<organism evidence="7">
    <name type="scientific">Rhizopus oryzae</name>
    <name type="common">Mucormycosis agent</name>
    <name type="synonym">Rhizopus arrhizus var. delemar</name>
    <dbReference type="NCBI Taxonomy" id="64495"/>
    <lineage>
        <taxon>Eukaryota</taxon>
        <taxon>Fungi</taxon>
        <taxon>Fungi incertae sedis</taxon>
        <taxon>Mucoromycota</taxon>
        <taxon>Mucoromycotina</taxon>
        <taxon>Mucoromycetes</taxon>
        <taxon>Mucorales</taxon>
        <taxon>Mucorineae</taxon>
        <taxon>Rhizopodaceae</taxon>
        <taxon>Rhizopus</taxon>
    </lineage>
</organism>
<protein>
    <submittedName>
        <fullName evidence="7">Putative carotene-dioxygenase</fullName>
    </submittedName>
</protein>
<dbReference type="PANTHER" id="PTHR10543:SF24">
    <property type="entry name" value="CAROTENOID ISOMEROOXYGENASE"/>
    <property type="match status" value="1"/>
</dbReference>
<evidence type="ECO:0000313" key="7">
    <source>
        <dbReference type="EMBL" id="CAL49288.1"/>
    </source>
</evidence>
<feature type="binding site" evidence="5">
    <location>
        <position position="294"/>
    </location>
    <ligand>
        <name>Fe cation</name>
        <dbReference type="ChEBI" id="CHEBI:24875"/>
        <note>catalytic</note>
    </ligand>
</feature>
<proteinExistence type="inferred from homology"/>
<keyword evidence="6" id="KW-0812">Transmembrane</keyword>
<dbReference type="GO" id="GO:0016121">
    <property type="term" value="P:carotene catabolic process"/>
    <property type="evidence" value="ECO:0007669"/>
    <property type="project" value="TreeGrafter"/>
</dbReference>
<keyword evidence="2 5" id="KW-0479">Metal-binding</keyword>
<keyword evidence="6" id="KW-0472">Membrane</keyword>
<dbReference type="GO" id="GO:0010436">
    <property type="term" value="F:carotenoid dioxygenase activity"/>
    <property type="evidence" value="ECO:0007669"/>
    <property type="project" value="TreeGrafter"/>
</dbReference>
<dbReference type="PANTHER" id="PTHR10543">
    <property type="entry name" value="BETA-CAROTENE DIOXYGENASE"/>
    <property type="match status" value="1"/>
</dbReference>
<gene>
    <name evidence="7" type="primary">cdo</name>
</gene>
<dbReference type="GO" id="GO:0046872">
    <property type="term" value="F:metal ion binding"/>
    <property type="evidence" value="ECO:0007669"/>
    <property type="project" value="UniProtKB-KW"/>
</dbReference>
<feature type="transmembrane region" description="Helical" evidence="6">
    <location>
        <begin position="6"/>
        <end position="23"/>
    </location>
</feature>
<keyword evidence="6" id="KW-1133">Transmembrane helix</keyword>
<feature type="binding site" evidence="5">
    <location>
        <position position="362"/>
    </location>
    <ligand>
        <name>Fe cation</name>
        <dbReference type="ChEBI" id="CHEBI:24875"/>
        <note>catalytic</note>
    </ligand>
</feature>
<keyword evidence="7" id="KW-0223">Dioxygenase</keyword>
<comment type="similarity">
    <text evidence="1">Belongs to the carotenoid oxygenase family.</text>
</comment>
<evidence type="ECO:0000256" key="2">
    <source>
        <dbReference type="ARBA" id="ARBA00022723"/>
    </source>
</evidence>
<feature type="binding site" evidence="5">
    <location>
        <position position="558"/>
    </location>
    <ligand>
        <name>Fe cation</name>
        <dbReference type="ChEBI" id="CHEBI:24875"/>
        <note>catalytic</note>
    </ligand>
</feature>
<accession>A0JJS3</accession>
<dbReference type="InterPro" id="IPR004294">
    <property type="entry name" value="Carotenoid_Oase"/>
</dbReference>
<sequence length="572" mass="64578">MLLVASIVLGPLGYVFYLLYLNYNHVYKKIQSMHKPVMIGNTPECQDRITLEKVSGQLPSWLNGVMYRVGPGVFNIKQKNGITYTIRHAFDGLPMVHRFQLNGSTQTITYNSRHTAKSLEKEISSGADKGLVFFGHVPEVSFLTWLINWIVRLNNLILRPKPIHLTKPDGKSVGVTVTPNYTLPAGVSMNNGLSKKSLVAKTDANVLQKLHAETLVPELVFSYKDYDPHLNGPFSAAHHQFDPETNELFNFSLHLFPKPKMTVFKTSKEGQTTLLAEITHRKSDHSEFRASYIHSFYLTKNYVIIPESPLVYGDQGLNALLQGAVLSSMRWIDQAPLYFHVIHRNEGGLVASIPAPAFYTFHVANAFEEVSLDGDLLLHLDSSAFSDGDIIYQVRNFGGTFLQDDLSLKRTKFNGFTFPPFQQTSFGHLTRHTLNLNQHTAVFAHILAENIEFPRFHQELIGKPYRFVYGCRIIHDKRSTGLAKVDVSNQSVIQHQESGYEYSEPIFIPHPQAKSEDDGVLLSLANHTECCYLVILNAIDMKELARFKIGQFTAITFHGSFVDYAFKSINLN</sequence>
<dbReference type="AlphaFoldDB" id="A0JJS3"/>
<reference evidence="7" key="1">
    <citation type="journal article" date="2007" name="Fungal Genet. Biol.">
        <title>Cleavage of beta-carotene as the first step in sexual hormone synthesis in zygomycetes is mediated by a trisporic acid regulated beta-carotene oxygenase.</title>
        <authorList>
            <person name="Burmester A."/>
            <person name="Richter M."/>
            <person name="Schultze K."/>
            <person name="Voelz K."/>
            <person name="Schachtschabel D."/>
            <person name="Boland W."/>
            <person name="Woestemeyer J."/>
            <person name="Schimek C."/>
        </authorList>
    </citation>
    <scope>NUCLEOTIDE SEQUENCE</scope>
    <source>
        <strain evidence="7">FSU757</strain>
    </source>
</reference>
<evidence type="ECO:0000256" key="1">
    <source>
        <dbReference type="ARBA" id="ARBA00006787"/>
    </source>
</evidence>